<evidence type="ECO:0000313" key="2">
    <source>
        <dbReference type="Proteomes" id="UP000777935"/>
    </source>
</evidence>
<proteinExistence type="predicted"/>
<sequence length="148" mass="17217">MTFRRDAEFEAYAKKTYPLISSDIFNTFRDKYCYYLNMDGAEKGIGVGHNGVELSIGIIISDDYANYDHPIEAYGFVRFGYEWEDDMEERMSYPDFVLFLKDAYRVFVLRYPEEQQKAKAALDKAVATIEKMQAAHLKWKKANPGMTT</sequence>
<dbReference type="Proteomes" id="UP000777935">
    <property type="component" value="Unassembled WGS sequence"/>
</dbReference>
<reference evidence="1 2" key="1">
    <citation type="submission" date="2020-06" db="EMBL/GenBank/DDBJ databases">
        <title>Sulfitobacter algicola sp. nov., isolated from green algae.</title>
        <authorList>
            <person name="Wang C."/>
        </authorList>
    </citation>
    <scope>NUCLEOTIDE SEQUENCE [LARGE SCALE GENOMIC DNA]</scope>
    <source>
        <strain evidence="1 2">1151</strain>
    </source>
</reference>
<evidence type="ECO:0008006" key="3">
    <source>
        <dbReference type="Google" id="ProtNLM"/>
    </source>
</evidence>
<evidence type="ECO:0000313" key="1">
    <source>
        <dbReference type="EMBL" id="NSX55552.1"/>
    </source>
</evidence>
<gene>
    <name evidence="1" type="ORF">HRQ87_12135</name>
</gene>
<dbReference type="RefSeq" id="WP_174138694.1">
    <property type="nucleotide sequence ID" value="NZ_JABUFE010000007.1"/>
</dbReference>
<protein>
    <recommendedName>
        <fullName evidence="3">CDI immunity protein domain-containing protein</fullName>
    </recommendedName>
</protein>
<name>A0ABX2IX18_9RHOB</name>
<organism evidence="1 2">
    <name type="scientific">Parasulfitobacter algicola</name>
    <dbReference type="NCBI Taxonomy" id="2614809"/>
    <lineage>
        <taxon>Bacteria</taxon>
        <taxon>Pseudomonadati</taxon>
        <taxon>Pseudomonadota</taxon>
        <taxon>Alphaproteobacteria</taxon>
        <taxon>Rhodobacterales</taxon>
        <taxon>Roseobacteraceae</taxon>
        <taxon>Parasulfitobacter</taxon>
    </lineage>
</organism>
<comment type="caution">
    <text evidence="1">The sequence shown here is derived from an EMBL/GenBank/DDBJ whole genome shotgun (WGS) entry which is preliminary data.</text>
</comment>
<dbReference type="EMBL" id="JABUFE010000007">
    <property type="protein sequence ID" value="NSX55552.1"/>
    <property type="molecule type" value="Genomic_DNA"/>
</dbReference>
<accession>A0ABX2IX18</accession>
<keyword evidence="2" id="KW-1185">Reference proteome</keyword>